<accession>A0A934V792</accession>
<keyword evidence="2" id="KW-1185">Reference proteome</keyword>
<evidence type="ECO:0000313" key="2">
    <source>
        <dbReference type="Proteomes" id="UP000635245"/>
    </source>
</evidence>
<sequence length="223" mass="21625">MPEQNLYDFALNLLTDPEARSAFDAAPQDVLNGAGLGDITPGDVQEILPLVLDSTQIQTVDSITQDLGVENGFSSVNDLAQSLDSTIAGGDIAGGDVAGAVTGAVEDVAVGGAGVGAVENVTGLAGFEGLDDLTAGASSVGDLNAVTGDVANAVEGGDLGVGDIAPATTVAPVAQDVVGDVASGIGEGAHVGQLSEVGNVGQVAGDAANLDVGGVLNGNDIDF</sequence>
<reference evidence="1" key="1">
    <citation type="submission" date="2020-12" db="EMBL/GenBank/DDBJ databases">
        <title>Prauserella sp. ASG 168, a novel actinomycete isolated from cave rock.</title>
        <authorList>
            <person name="Suriyachadkun C."/>
        </authorList>
    </citation>
    <scope>NUCLEOTIDE SEQUENCE</scope>
    <source>
        <strain evidence="1">ASG 168</strain>
    </source>
</reference>
<proteinExistence type="predicted"/>
<protein>
    <submittedName>
        <fullName evidence="1">IniB N-terminal domain-containing protein</fullName>
    </submittedName>
</protein>
<dbReference type="NCBIfam" id="NF038175">
    <property type="entry name" value="IniB_NTERM"/>
    <property type="match status" value="1"/>
</dbReference>
<dbReference type="EMBL" id="JAENJH010000005">
    <property type="protein sequence ID" value="MBK1787000.1"/>
    <property type="molecule type" value="Genomic_DNA"/>
</dbReference>
<dbReference type="AlphaFoldDB" id="A0A934V792"/>
<dbReference type="RefSeq" id="WP_200321080.1">
    <property type="nucleotide sequence ID" value="NZ_JAENJH010000005.1"/>
</dbReference>
<evidence type="ECO:0000313" key="1">
    <source>
        <dbReference type="EMBL" id="MBK1787000.1"/>
    </source>
</evidence>
<dbReference type="InterPro" id="IPR049709">
    <property type="entry name" value="IniB-like_N"/>
</dbReference>
<gene>
    <name evidence="1" type="ORF">JHE00_21965</name>
</gene>
<comment type="caution">
    <text evidence="1">The sequence shown here is derived from an EMBL/GenBank/DDBJ whole genome shotgun (WGS) entry which is preliminary data.</text>
</comment>
<name>A0A934V792_9PSEU</name>
<organism evidence="1 2">
    <name type="scientific">Prauserella cavernicola</name>
    <dbReference type="NCBI Taxonomy" id="2800127"/>
    <lineage>
        <taxon>Bacteria</taxon>
        <taxon>Bacillati</taxon>
        <taxon>Actinomycetota</taxon>
        <taxon>Actinomycetes</taxon>
        <taxon>Pseudonocardiales</taxon>
        <taxon>Pseudonocardiaceae</taxon>
        <taxon>Prauserella</taxon>
    </lineage>
</organism>
<dbReference type="Proteomes" id="UP000635245">
    <property type="component" value="Unassembled WGS sequence"/>
</dbReference>